<evidence type="ECO:0000313" key="2">
    <source>
        <dbReference type="EMBL" id="KVX02626.1"/>
    </source>
</evidence>
<comment type="caution">
    <text evidence="2">The sequence shown here is derived from an EMBL/GenBank/DDBJ whole genome shotgun (WGS) entry which is preliminary data.</text>
</comment>
<sequence length="64" mass="7281">MSILQSYYFTGFILFSAVLNAFIENETIAIKLLCLVLLFSTFVFASLYHNLRNKVAKNEGVITE</sequence>
<name>A0A106C1P6_SHEFR</name>
<accession>A0A106C1P6</accession>
<evidence type="ECO:0000313" key="3">
    <source>
        <dbReference type="Proteomes" id="UP000055702"/>
    </source>
</evidence>
<keyword evidence="1" id="KW-1133">Transmembrane helix</keyword>
<dbReference type="EMBL" id="LRDC01000011">
    <property type="protein sequence ID" value="KVX02626.1"/>
    <property type="molecule type" value="Genomic_DNA"/>
</dbReference>
<organism evidence="2">
    <name type="scientific">Shewanella frigidimarina</name>
    <dbReference type="NCBI Taxonomy" id="56812"/>
    <lineage>
        <taxon>Bacteria</taxon>
        <taxon>Pseudomonadati</taxon>
        <taxon>Pseudomonadota</taxon>
        <taxon>Gammaproteobacteria</taxon>
        <taxon>Alteromonadales</taxon>
        <taxon>Shewanellaceae</taxon>
        <taxon>Shewanella</taxon>
    </lineage>
</organism>
<dbReference type="Proteomes" id="UP000055702">
    <property type="component" value="Unassembled WGS sequence"/>
</dbReference>
<dbReference type="AlphaFoldDB" id="A0A106C1P6"/>
<reference evidence="2 3" key="1">
    <citation type="submission" date="2016-01" db="EMBL/GenBank/DDBJ databases">
        <title>Draft genome of the antarctic isolate Shewanella frigidimarina Ag06-30.</title>
        <authorList>
            <person name="Parmeciano Di Noto G."/>
            <person name="Vazquez S."/>
            <person name="Mac Cormack W."/>
            <person name="Iriarte A."/>
            <person name="Quiroga C."/>
        </authorList>
    </citation>
    <scope>NUCLEOTIDE SEQUENCE [LARGE SCALE GENOMIC DNA]</scope>
    <source>
        <strain evidence="2 3">Ag06-30</strain>
    </source>
</reference>
<keyword evidence="1" id="KW-0472">Membrane</keyword>
<feature type="transmembrane region" description="Helical" evidence="1">
    <location>
        <begin position="29"/>
        <end position="48"/>
    </location>
</feature>
<evidence type="ECO:0000256" key="1">
    <source>
        <dbReference type="SAM" id="Phobius"/>
    </source>
</evidence>
<keyword evidence="1" id="KW-0812">Transmembrane</keyword>
<proteinExistence type="predicted"/>
<protein>
    <submittedName>
        <fullName evidence="2">Uncharacterized protein</fullName>
    </submittedName>
</protein>
<dbReference type="RefSeq" id="WP_059745042.1">
    <property type="nucleotide sequence ID" value="NZ_LRDC01000011.1"/>
</dbReference>
<feature type="transmembrane region" description="Helical" evidence="1">
    <location>
        <begin position="7"/>
        <end position="23"/>
    </location>
</feature>
<gene>
    <name evidence="2" type="ORF">AWJ07_13030</name>
</gene>